<dbReference type="PIRSF" id="PIRSF037724">
    <property type="entry name" value="TF_HTH_MJ1545_prd"/>
    <property type="match status" value="1"/>
</dbReference>
<dbReference type="Proteomes" id="UP000237153">
    <property type="component" value="Unassembled WGS sequence"/>
</dbReference>
<evidence type="ECO:0000313" key="3">
    <source>
        <dbReference type="EMBL" id="PMB75590.1"/>
    </source>
</evidence>
<dbReference type="SUPFAM" id="SSF47413">
    <property type="entry name" value="lambda repressor-like DNA-binding domains"/>
    <property type="match status" value="1"/>
</dbReference>
<dbReference type="InterPro" id="IPR001387">
    <property type="entry name" value="Cro/C1-type_HTH"/>
</dbReference>
<sequence>MISDFIIERISKEIAGEIAWSENPGEAMKKWRRIFNVTQLEISKKMRVFSSVLSDYEKGRRSPGSKFIRKFVISLLEIDEKRGWITVKELARNLRLPATALLDIREFTKEVTLEKVVEAINGEVLYGKDELNKYIYGYTVLDSIATIETLSGYEFLTIMGLTTERALIFTNVGTGRSPMVAVKVSFLKPRAVVVHGPKVVDPLAIKLAQSDGIPFILSRAPDVNTLIKNLKSLQG</sequence>
<dbReference type="SUPFAM" id="SSF75138">
    <property type="entry name" value="HprK N-terminal domain-like"/>
    <property type="match status" value="1"/>
</dbReference>
<dbReference type="SMART" id="SM00530">
    <property type="entry name" value="HTH_XRE"/>
    <property type="match status" value="1"/>
</dbReference>
<reference evidence="3 4" key="1">
    <citation type="submission" date="2018-01" db="EMBL/GenBank/DDBJ databases">
        <title>Metagenomic assembled genomes from two thermal pools in the Uzon Caldera, Kamchatka, Russia.</title>
        <authorList>
            <person name="Wilkins L."/>
            <person name="Ettinger C."/>
        </authorList>
    </citation>
    <scope>NUCLEOTIDE SEQUENCE [LARGE SCALE GENOMIC DNA]</scope>
    <source>
        <strain evidence="3">ZAV-06</strain>
    </source>
</reference>
<dbReference type="Proteomes" id="UP000886076">
    <property type="component" value="Unassembled WGS sequence"/>
</dbReference>
<dbReference type="EMBL" id="DSFH01000048">
    <property type="protein sequence ID" value="HEW64086.1"/>
    <property type="molecule type" value="Genomic_DNA"/>
</dbReference>
<dbReference type="CDD" id="cd00093">
    <property type="entry name" value="HTH_XRE"/>
    <property type="match status" value="1"/>
</dbReference>
<accession>A0A2J6N2P2</accession>
<evidence type="ECO:0000313" key="4">
    <source>
        <dbReference type="Proteomes" id="UP000237153"/>
    </source>
</evidence>
<dbReference type="Gene3D" id="1.10.260.40">
    <property type="entry name" value="lambda repressor-like DNA-binding domains"/>
    <property type="match status" value="1"/>
</dbReference>
<dbReference type="RefSeq" id="WP_272985416.1">
    <property type="nucleotide sequence ID" value="NZ_DSFH01000048.1"/>
</dbReference>
<reference evidence="2" key="2">
    <citation type="journal article" date="2020" name="mSystems">
        <title>Genome- and Community-Level Interaction Insights into Carbon Utilization and Element Cycling Functions of Hydrothermarchaeota in Hydrothermal Sediment.</title>
        <authorList>
            <person name="Zhou Z."/>
            <person name="Liu Y."/>
            <person name="Xu W."/>
            <person name="Pan J."/>
            <person name="Luo Z.H."/>
            <person name="Li M."/>
        </authorList>
    </citation>
    <scope>NUCLEOTIDE SEQUENCE [LARGE SCALE GENOMIC DNA]</scope>
    <source>
        <strain evidence="2">SpSt-1261</strain>
    </source>
</reference>
<dbReference type="InterPro" id="IPR017271">
    <property type="entry name" value="Tscrpt_reg_HTH_MJ1545_prd"/>
</dbReference>
<comment type="caution">
    <text evidence="3">The sequence shown here is derived from an EMBL/GenBank/DDBJ whole genome shotgun (WGS) entry which is preliminary data.</text>
</comment>
<dbReference type="EMBL" id="PNIM01000010">
    <property type="protein sequence ID" value="PMB75590.1"/>
    <property type="molecule type" value="Genomic_DNA"/>
</dbReference>
<protein>
    <submittedName>
        <fullName evidence="3">Transcriptional regulator</fullName>
    </submittedName>
</protein>
<gene>
    <name evidence="3" type="ORF">C0188_02405</name>
    <name evidence="2" type="ORF">ENO39_03415</name>
</gene>
<feature type="domain" description="HTH cro/C1-type" evidence="1">
    <location>
        <begin position="28"/>
        <end position="81"/>
    </location>
</feature>
<dbReference type="InterPro" id="IPR010982">
    <property type="entry name" value="Lambda_DNA-bd_dom_sf"/>
</dbReference>
<organism evidence="3 4">
    <name type="scientific">Fervidicoccus fontis</name>
    <dbReference type="NCBI Taxonomy" id="683846"/>
    <lineage>
        <taxon>Archaea</taxon>
        <taxon>Thermoproteota</taxon>
        <taxon>Thermoprotei</taxon>
        <taxon>Fervidicoccales</taxon>
        <taxon>Fervidicoccaceae</taxon>
        <taxon>Fervidicoccus</taxon>
    </lineage>
</organism>
<dbReference type="GO" id="GO:0003677">
    <property type="term" value="F:DNA binding"/>
    <property type="evidence" value="ECO:0007669"/>
    <property type="project" value="InterPro"/>
</dbReference>
<evidence type="ECO:0000259" key="1">
    <source>
        <dbReference type="PROSITE" id="PS50943"/>
    </source>
</evidence>
<evidence type="ECO:0000313" key="2">
    <source>
        <dbReference type="EMBL" id="HEW64086.1"/>
    </source>
</evidence>
<dbReference type="InterPro" id="IPR028979">
    <property type="entry name" value="Ser_kin/Pase_Hpr-like_N_sf"/>
</dbReference>
<dbReference type="AlphaFoldDB" id="A0A2J6N2P2"/>
<dbReference type="PROSITE" id="PS50943">
    <property type="entry name" value="HTH_CROC1"/>
    <property type="match status" value="1"/>
</dbReference>
<proteinExistence type="predicted"/>
<name>A0A2J6N2P2_9CREN</name>